<dbReference type="Proteomes" id="UP000270261">
    <property type="component" value="Unassembled WGS sequence"/>
</dbReference>
<keyword evidence="4" id="KW-0472">Membrane</keyword>
<comment type="caution">
    <text evidence="8">The sequence shown here is derived from an EMBL/GenBank/DDBJ whole genome shotgun (WGS) entry which is preliminary data.</text>
</comment>
<comment type="similarity">
    <text evidence="2">Belongs to the NlpA lipoprotein family.</text>
</comment>
<name>A0A3R8NAD9_9BURK</name>
<keyword evidence="3 7" id="KW-0732">Signal</keyword>
<protein>
    <submittedName>
        <fullName evidence="8">ABC transporter substrate-binding protein</fullName>
    </submittedName>
</protein>
<keyword evidence="6" id="KW-0449">Lipoprotein</keyword>
<evidence type="ECO:0000256" key="4">
    <source>
        <dbReference type="ARBA" id="ARBA00023136"/>
    </source>
</evidence>
<feature type="signal peptide" evidence="7">
    <location>
        <begin position="1"/>
        <end position="24"/>
    </location>
</feature>
<dbReference type="RefSeq" id="WP_125096279.1">
    <property type="nucleotide sequence ID" value="NZ_RRUE01000002.1"/>
</dbReference>
<evidence type="ECO:0000256" key="1">
    <source>
        <dbReference type="ARBA" id="ARBA00004635"/>
    </source>
</evidence>
<evidence type="ECO:0000256" key="2">
    <source>
        <dbReference type="ARBA" id="ARBA00008973"/>
    </source>
</evidence>
<comment type="subcellular location">
    <subcellularLocation>
        <location evidence="1">Membrane</location>
        <topology evidence="1">Lipid-anchor</topology>
    </subcellularLocation>
</comment>
<evidence type="ECO:0000313" key="8">
    <source>
        <dbReference type="EMBL" id="RRN44085.1"/>
    </source>
</evidence>
<dbReference type="CDD" id="cd13597">
    <property type="entry name" value="PBP2_lipoprotein_Tp32"/>
    <property type="match status" value="1"/>
</dbReference>
<evidence type="ECO:0000256" key="5">
    <source>
        <dbReference type="ARBA" id="ARBA00023139"/>
    </source>
</evidence>
<feature type="chain" id="PRO_5018765183" evidence="7">
    <location>
        <begin position="25"/>
        <end position="264"/>
    </location>
</feature>
<dbReference type="OrthoDB" id="9812878at2"/>
<dbReference type="AlphaFoldDB" id="A0A3R8NAD9"/>
<keyword evidence="9" id="KW-1185">Reference proteome</keyword>
<dbReference type="EMBL" id="RRUE01000002">
    <property type="protein sequence ID" value="RRN44085.1"/>
    <property type="molecule type" value="Genomic_DNA"/>
</dbReference>
<organism evidence="8 9">
    <name type="scientific">Lautropia dentalis</name>
    <dbReference type="NCBI Taxonomy" id="2490857"/>
    <lineage>
        <taxon>Bacteria</taxon>
        <taxon>Pseudomonadati</taxon>
        <taxon>Pseudomonadota</taxon>
        <taxon>Betaproteobacteria</taxon>
        <taxon>Burkholderiales</taxon>
        <taxon>Burkholderiaceae</taxon>
        <taxon>Lautropia</taxon>
    </lineage>
</organism>
<proteinExistence type="inferred from homology"/>
<gene>
    <name evidence="8" type="ORF">EHV23_11935</name>
</gene>
<reference evidence="8 9" key="1">
    <citation type="submission" date="2018-11" db="EMBL/GenBank/DDBJ databases">
        <title>Genome sequencing of Lautropia sp. KCOM 2505 (= ChDC F240).</title>
        <authorList>
            <person name="Kook J.-K."/>
            <person name="Park S.-N."/>
            <person name="Lim Y.K."/>
        </authorList>
    </citation>
    <scope>NUCLEOTIDE SEQUENCE [LARGE SCALE GENOMIC DNA]</scope>
    <source>
        <strain evidence="8 9">KCOM 2505</strain>
    </source>
</reference>
<evidence type="ECO:0000313" key="9">
    <source>
        <dbReference type="Proteomes" id="UP000270261"/>
    </source>
</evidence>
<sequence length="264" mass="28641">MIKKLARRLTAVAVLSLAAAGVHAETLSVAATPVPHAELLDFVKPKLKAEGIDLKVRVFNDYVQPIQATVDKAVDANFFLHKPYLDSFNKEHHTDIVLVPDAAVHVEPFGLYSRKVKSLADVKNGATVVLPNDPSNGGRALLLLQKAGLIKLKNPDNILSTSRDLAENPKKLRFRELDAAFLPRALDDADLALINTNYALAAGLQPNKDALVLEGADSPYANIVTARPDNAKSPAIAKLMKALRSDDVKKFIEEKYKGAIVPAF</sequence>
<dbReference type="GO" id="GO:0016020">
    <property type="term" value="C:membrane"/>
    <property type="evidence" value="ECO:0007669"/>
    <property type="project" value="UniProtKB-SubCell"/>
</dbReference>
<dbReference type="SUPFAM" id="SSF53850">
    <property type="entry name" value="Periplasmic binding protein-like II"/>
    <property type="match status" value="1"/>
</dbReference>
<dbReference type="InterPro" id="IPR004872">
    <property type="entry name" value="Lipoprotein_NlpA"/>
</dbReference>
<evidence type="ECO:0000256" key="6">
    <source>
        <dbReference type="ARBA" id="ARBA00023288"/>
    </source>
</evidence>
<accession>A0A3R8NAD9</accession>
<evidence type="ECO:0000256" key="7">
    <source>
        <dbReference type="SAM" id="SignalP"/>
    </source>
</evidence>
<keyword evidence="5" id="KW-0564">Palmitate</keyword>
<dbReference type="Pfam" id="PF03180">
    <property type="entry name" value="Lipoprotein_9"/>
    <property type="match status" value="1"/>
</dbReference>
<evidence type="ECO:0000256" key="3">
    <source>
        <dbReference type="ARBA" id="ARBA00022729"/>
    </source>
</evidence>
<dbReference type="Gene3D" id="3.40.190.10">
    <property type="entry name" value="Periplasmic binding protein-like II"/>
    <property type="match status" value="2"/>
</dbReference>
<dbReference type="PANTHER" id="PTHR30429">
    <property type="entry name" value="D-METHIONINE-BINDING LIPOPROTEIN METQ"/>
    <property type="match status" value="1"/>
</dbReference>
<dbReference type="PANTHER" id="PTHR30429:SF0">
    <property type="entry name" value="METHIONINE-BINDING LIPOPROTEIN METQ"/>
    <property type="match status" value="1"/>
</dbReference>
<dbReference type="PIRSF" id="PIRSF002854">
    <property type="entry name" value="MetQ"/>
    <property type="match status" value="1"/>
</dbReference>